<keyword evidence="1" id="KW-0732">Signal</keyword>
<gene>
    <name evidence="2" type="ORF">TNCT_190991</name>
</gene>
<keyword evidence="3" id="KW-1185">Reference proteome</keyword>
<organism evidence="2 3">
    <name type="scientific">Trichonephila clavata</name>
    <name type="common">Joro spider</name>
    <name type="synonym">Nephila clavata</name>
    <dbReference type="NCBI Taxonomy" id="2740835"/>
    <lineage>
        <taxon>Eukaryota</taxon>
        <taxon>Metazoa</taxon>
        <taxon>Ecdysozoa</taxon>
        <taxon>Arthropoda</taxon>
        <taxon>Chelicerata</taxon>
        <taxon>Arachnida</taxon>
        <taxon>Araneae</taxon>
        <taxon>Araneomorphae</taxon>
        <taxon>Entelegynae</taxon>
        <taxon>Araneoidea</taxon>
        <taxon>Nephilidae</taxon>
        <taxon>Trichonephila</taxon>
    </lineage>
</organism>
<evidence type="ECO:0000313" key="2">
    <source>
        <dbReference type="EMBL" id="GFR06908.1"/>
    </source>
</evidence>
<accession>A0A8X6J2C1</accession>
<feature type="signal peptide" evidence="1">
    <location>
        <begin position="1"/>
        <end position="21"/>
    </location>
</feature>
<proteinExistence type="predicted"/>
<feature type="chain" id="PRO_5036502759" evidence="1">
    <location>
        <begin position="22"/>
        <end position="78"/>
    </location>
</feature>
<dbReference type="OrthoDB" id="823504at2759"/>
<evidence type="ECO:0000256" key="1">
    <source>
        <dbReference type="SAM" id="SignalP"/>
    </source>
</evidence>
<comment type="caution">
    <text evidence="2">The sequence shown here is derived from an EMBL/GenBank/DDBJ whole genome shotgun (WGS) entry which is preliminary data.</text>
</comment>
<reference evidence="2" key="1">
    <citation type="submission" date="2020-07" db="EMBL/GenBank/DDBJ databases">
        <title>Multicomponent nature underlies the extraordinary mechanical properties of spider dragline silk.</title>
        <authorList>
            <person name="Kono N."/>
            <person name="Nakamura H."/>
            <person name="Mori M."/>
            <person name="Yoshida Y."/>
            <person name="Ohtoshi R."/>
            <person name="Malay A.D."/>
            <person name="Moran D.A.P."/>
            <person name="Tomita M."/>
            <person name="Numata K."/>
            <person name="Arakawa K."/>
        </authorList>
    </citation>
    <scope>NUCLEOTIDE SEQUENCE</scope>
</reference>
<dbReference type="EMBL" id="BMAO01026083">
    <property type="protein sequence ID" value="GFR06908.1"/>
    <property type="molecule type" value="Genomic_DNA"/>
</dbReference>
<dbReference type="Proteomes" id="UP000887116">
    <property type="component" value="Unassembled WGS sequence"/>
</dbReference>
<protein>
    <submittedName>
        <fullName evidence="2">Uncharacterized protein</fullName>
    </submittedName>
</protein>
<name>A0A8X6J2C1_TRICU</name>
<sequence>MKCWYLIFVFIFQLTFDICSPEDQNRFSIPYTNDALIFYGVNKGYTSKYKVDPQILKHRRYKENFECFPCVIYACVYT</sequence>
<dbReference type="AlphaFoldDB" id="A0A8X6J2C1"/>
<evidence type="ECO:0000313" key="3">
    <source>
        <dbReference type="Proteomes" id="UP000887116"/>
    </source>
</evidence>